<evidence type="ECO:0000313" key="4">
    <source>
        <dbReference type="Proteomes" id="UP001174691"/>
    </source>
</evidence>
<keyword evidence="4" id="KW-1185">Reference proteome</keyword>
<comment type="caution">
    <text evidence="3">The sequence shown here is derived from an EMBL/GenBank/DDBJ whole genome shotgun (WGS) entry which is preliminary data.</text>
</comment>
<sequence length="315" mass="34406">MLRRRRTSPAEPISIVREDYSIRKQTVSVIFSVLPSSIQSRLPPILSRPTTPTISGSGDKPWNSPGSSGTITPFTEADTVVGDEYGIIPFDPDTGALDHTNPRAGVDWRCGRPGLELLISAIDESKNAAAAMRSGQVFSHNPTFERRAYLDGVSYLLRGLPQDMDETEMSILRRALPSSIAEVGAEPRGQLGFFGQPRDEYQKPSMLHKSLRLVVARAIVWFCILWPYILVLLRWAAAYERKHRISEQVVGQAMAMGTTCGNWAMSVSEAICSRGDGKVGRALADIVAWAVHDMVAGVSEGVQDGLSRSGQKLGP</sequence>
<evidence type="ECO:0000256" key="1">
    <source>
        <dbReference type="SAM" id="MobiDB-lite"/>
    </source>
</evidence>
<accession>A0AA38RSL3</accession>
<name>A0AA38RSL3_9PEZI</name>
<reference evidence="3" key="1">
    <citation type="submission" date="2022-07" db="EMBL/GenBank/DDBJ databases">
        <title>Fungi with potential for degradation of polypropylene.</title>
        <authorList>
            <person name="Gostincar C."/>
        </authorList>
    </citation>
    <scope>NUCLEOTIDE SEQUENCE</scope>
    <source>
        <strain evidence="3">EXF-13287</strain>
    </source>
</reference>
<feature type="transmembrane region" description="Helical" evidence="2">
    <location>
        <begin position="214"/>
        <end position="237"/>
    </location>
</feature>
<dbReference type="EMBL" id="JANBVN010000093">
    <property type="protein sequence ID" value="KAJ9145149.1"/>
    <property type="molecule type" value="Genomic_DNA"/>
</dbReference>
<keyword evidence="2" id="KW-1133">Transmembrane helix</keyword>
<dbReference type="AlphaFoldDB" id="A0AA38RSL3"/>
<organism evidence="3 4">
    <name type="scientific">Coniochaeta hoffmannii</name>
    <dbReference type="NCBI Taxonomy" id="91930"/>
    <lineage>
        <taxon>Eukaryota</taxon>
        <taxon>Fungi</taxon>
        <taxon>Dikarya</taxon>
        <taxon>Ascomycota</taxon>
        <taxon>Pezizomycotina</taxon>
        <taxon>Sordariomycetes</taxon>
        <taxon>Sordariomycetidae</taxon>
        <taxon>Coniochaetales</taxon>
        <taxon>Coniochaetaceae</taxon>
        <taxon>Coniochaeta</taxon>
    </lineage>
</organism>
<evidence type="ECO:0000256" key="2">
    <source>
        <dbReference type="SAM" id="Phobius"/>
    </source>
</evidence>
<keyword evidence="2" id="KW-0812">Transmembrane</keyword>
<keyword evidence="2" id="KW-0472">Membrane</keyword>
<feature type="region of interest" description="Disordered" evidence="1">
    <location>
        <begin position="44"/>
        <end position="68"/>
    </location>
</feature>
<proteinExistence type="predicted"/>
<evidence type="ECO:0000313" key="3">
    <source>
        <dbReference type="EMBL" id="KAJ9145149.1"/>
    </source>
</evidence>
<gene>
    <name evidence="3" type="ORF">NKR19_g6179</name>
</gene>
<protein>
    <submittedName>
        <fullName evidence="3">Uncharacterized protein</fullName>
    </submittedName>
</protein>
<dbReference type="Proteomes" id="UP001174691">
    <property type="component" value="Unassembled WGS sequence"/>
</dbReference>